<evidence type="ECO:0000313" key="1">
    <source>
        <dbReference type="EMBL" id="KHN75931.1"/>
    </source>
</evidence>
<sequence>MVEAQENLQTTAARQAAKIELQEHIIERLLVTVASQAKTISQLTELTEKLIKKQREQWLLSDSMKFRRALQIELAHNFDTYLIVCTQQSIQFSTTMPSFCVQSNQHLTCYAFTL</sequence>
<evidence type="ECO:0000313" key="2">
    <source>
        <dbReference type="Proteomes" id="UP000031036"/>
    </source>
</evidence>
<reference evidence="1 2" key="1">
    <citation type="submission" date="2014-11" db="EMBL/GenBank/DDBJ databases">
        <title>Genetic blueprint of the zoonotic pathogen Toxocara canis.</title>
        <authorList>
            <person name="Zhu X.-Q."/>
            <person name="Korhonen P.K."/>
            <person name="Cai H."/>
            <person name="Young N.D."/>
            <person name="Nejsum P."/>
            <person name="von Samson-Himmelstjerna G."/>
            <person name="Boag P.R."/>
            <person name="Tan P."/>
            <person name="Li Q."/>
            <person name="Min J."/>
            <person name="Yang Y."/>
            <person name="Wang X."/>
            <person name="Fang X."/>
            <person name="Hall R.S."/>
            <person name="Hofmann A."/>
            <person name="Sternberg P.W."/>
            <person name="Jex A.R."/>
            <person name="Gasser R.B."/>
        </authorList>
    </citation>
    <scope>NUCLEOTIDE SEQUENCE [LARGE SCALE GENOMIC DNA]</scope>
    <source>
        <strain evidence="1">PN_DK_2014</strain>
    </source>
</reference>
<keyword evidence="2" id="KW-1185">Reference proteome</keyword>
<accession>A0A0B2UY02</accession>
<proteinExistence type="predicted"/>
<comment type="caution">
    <text evidence="1">The sequence shown here is derived from an EMBL/GenBank/DDBJ whole genome shotgun (WGS) entry which is preliminary data.</text>
</comment>
<organism evidence="1 2">
    <name type="scientific">Toxocara canis</name>
    <name type="common">Canine roundworm</name>
    <dbReference type="NCBI Taxonomy" id="6265"/>
    <lineage>
        <taxon>Eukaryota</taxon>
        <taxon>Metazoa</taxon>
        <taxon>Ecdysozoa</taxon>
        <taxon>Nematoda</taxon>
        <taxon>Chromadorea</taxon>
        <taxon>Rhabditida</taxon>
        <taxon>Spirurina</taxon>
        <taxon>Ascaridomorpha</taxon>
        <taxon>Ascaridoidea</taxon>
        <taxon>Toxocaridae</taxon>
        <taxon>Toxocara</taxon>
    </lineage>
</organism>
<name>A0A0B2UY02_TOXCA</name>
<dbReference type="EMBL" id="JPKZ01002587">
    <property type="protein sequence ID" value="KHN75931.1"/>
    <property type="molecule type" value="Genomic_DNA"/>
</dbReference>
<dbReference type="AlphaFoldDB" id="A0A0B2UY02"/>
<dbReference type="Proteomes" id="UP000031036">
    <property type="component" value="Unassembled WGS sequence"/>
</dbReference>
<protein>
    <recommendedName>
        <fullName evidence="3">Ground-like domain-containing protein</fullName>
    </recommendedName>
</protein>
<gene>
    <name evidence="1" type="ORF">Tcan_10541</name>
</gene>
<evidence type="ECO:0008006" key="3">
    <source>
        <dbReference type="Google" id="ProtNLM"/>
    </source>
</evidence>